<evidence type="ECO:0000256" key="1">
    <source>
        <dbReference type="SAM" id="Phobius"/>
    </source>
</evidence>
<name>A0A1H4D6Z1_9ACTO</name>
<evidence type="ECO:0000313" key="3">
    <source>
        <dbReference type="Proteomes" id="UP000199288"/>
    </source>
</evidence>
<protein>
    <submittedName>
        <fullName evidence="2">Uncharacterized protein</fullName>
    </submittedName>
</protein>
<dbReference type="AlphaFoldDB" id="A0A1H4D6Z1"/>
<dbReference type="Proteomes" id="UP000199288">
    <property type="component" value="Unassembled WGS sequence"/>
</dbReference>
<dbReference type="RefSeq" id="WP_092565773.1">
    <property type="nucleotide sequence ID" value="NZ_FNQV01000015.1"/>
</dbReference>
<sequence length="78" mass="8531">MNPDSNPALVSIAVAQLATAVAFLALAVASFWYKGLFWWAAVAGIAWVALFIAIKVMERRASVPPLMDGIDDERRRRG</sequence>
<dbReference type="EMBL" id="FNQV01000015">
    <property type="protein sequence ID" value="SEA68348.1"/>
    <property type="molecule type" value="Genomic_DNA"/>
</dbReference>
<proteinExistence type="predicted"/>
<keyword evidence="1" id="KW-0812">Transmembrane</keyword>
<keyword evidence="3" id="KW-1185">Reference proteome</keyword>
<keyword evidence="1" id="KW-1133">Transmembrane helix</keyword>
<gene>
    <name evidence="2" type="ORF">SAMN02910418_02162</name>
</gene>
<accession>A0A1H4D6Z1</accession>
<reference evidence="3" key="1">
    <citation type="submission" date="2016-10" db="EMBL/GenBank/DDBJ databases">
        <authorList>
            <person name="Varghese N."/>
            <person name="Submissions S."/>
        </authorList>
    </citation>
    <scope>NUCLEOTIDE SEQUENCE [LARGE SCALE GENOMIC DNA]</scope>
    <source>
        <strain evidence="3">KPR-1</strain>
    </source>
</reference>
<evidence type="ECO:0000313" key="2">
    <source>
        <dbReference type="EMBL" id="SEA68348.1"/>
    </source>
</evidence>
<keyword evidence="1" id="KW-0472">Membrane</keyword>
<feature type="transmembrane region" description="Helical" evidence="1">
    <location>
        <begin position="37"/>
        <end position="57"/>
    </location>
</feature>
<organism evidence="2 3">
    <name type="scientific">Bowdeniella nasicola</name>
    <dbReference type="NCBI Taxonomy" id="208480"/>
    <lineage>
        <taxon>Bacteria</taxon>
        <taxon>Bacillati</taxon>
        <taxon>Actinomycetota</taxon>
        <taxon>Actinomycetes</taxon>
        <taxon>Actinomycetales</taxon>
        <taxon>Actinomycetaceae</taxon>
        <taxon>Bowdeniella</taxon>
    </lineage>
</organism>